<organism evidence="10 11">
    <name type="scientific">Rhynocoris fuscipes</name>
    <dbReference type="NCBI Taxonomy" id="488301"/>
    <lineage>
        <taxon>Eukaryota</taxon>
        <taxon>Metazoa</taxon>
        <taxon>Ecdysozoa</taxon>
        <taxon>Arthropoda</taxon>
        <taxon>Hexapoda</taxon>
        <taxon>Insecta</taxon>
        <taxon>Pterygota</taxon>
        <taxon>Neoptera</taxon>
        <taxon>Paraneoptera</taxon>
        <taxon>Hemiptera</taxon>
        <taxon>Heteroptera</taxon>
        <taxon>Panheteroptera</taxon>
        <taxon>Cimicomorpha</taxon>
        <taxon>Reduviidae</taxon>
        <taxon>Harpactorinae</taxon>
        <taxon>Harpactorini</taxon>
        <taxon>Rhynocoris</taxon>
    </lineage>
</organism>
<feature type="transmembrane region" description="Helical" evidence="9">
    <location>
        <begin position="27"/>
        <end position="46"/>
    </location>
</feature>
<feature type="transmembrane region" description="Helical" evidence="9">
    <location>
        <begin position="217"/>
        <end position="238"/>
    </location>
</feature>
<dbReference type="Gene3D" id="1.20.1080.10">
    <property type="entry name" value="Glycerol uptake facilitator protein"/>
    <property type="match status" value="1"/>
</dbReference>
<evidence type="ECO:0000256" key="4">
    <source>
        <dbReference type="ARBA" id="ARBA00022475"/>
    </source>
</evidence>
<evidence type="ECO:0000256" key="9">
    <source>
        <dbReference type="SAM" id="Phobius"/>
    </source>
</evidence>
<proteinExistence type="inferred from homology"/>
<evidence type="ECO:0000256" key="7">
    <source>
        <dbReference type="ARBA" id="ARBA00023136"/>
    </source>
</evidence>
<feature type="transmembrane region" description="Helical" evidence="9">
    <location>
        <begin position="143"/>
        <end position="165"/>
    </location>
</feature>
<feature type="transmembrane region" description="Helical" evidence="9">
    <location>
        <begin position="102"/>
        <end position="123"/>
    </location>
</feature>
<dbReference type="GO" id="GO:0005886">
    <property type="term" value="C:plasma membrane"/>
    <property type="evidence" value="ECO:0007669"/>
    <property type="project" value="UniProtKB-SubCell"/>
</dbReference>
<sequence>MPDKGSRIKTLVGMNEMSRAGDLGKSLVAEALGVLFINYFGCMSCINVDKPNDAPSLLLIALTFGFVVMVAVQALGHISGANLNPAITLGLVVAGRMTIIRGLLYIIAQCIGAIAGTALVKGFTPDDAEGALGTTALHSTLSLTQGIGIEFMLGFALVLVVFGVIDPNKPDSKIPASLAIGLTVALGHMSSIDYTGSSMNPARSLGSAVIANSWTNHWVYWLGPCLGGIVAALLYTFVLAAPSQGEYSPVAHDQASEMKRLDKQTA</sequence>
<dbReference type="Pfam" id="PF00230">
    <property type="entry name" value="MIP"/>
    <property type="match status" value="1"/>
</dbReference>
<dbReference type="EMBL" id="JAPXFL010000012">
    <property type="protein sequence ID" value="KAK9499077.1"/>
    <property type="molecule type" value="Genomic_DNA"/>
</dbReference>
<dbReference type="NCBIfam" id="TIGR00861">
    <property type="entry name" value="MIP"/>
    <property type="match status" value="1"/>
</dbReference>
<dbReference type="SUPFAM" id="SSF81338">
    <property type="entry name" value="Aquaporin-like"/>
    <property type="match status" value="1"/>
</dbReference>
<name>A0AAW1CRA3_9HEMI</name>
<keyword evidence="3 8" id="KW-0813">Transport</keyword>
<keyword evidence="4" id="KW-1003">Cell membrane</keyword>
<dbReference type="CDD" id="cd00333">
    <property type="entry name" value="MIP"/>
    <property type="match status" value="1"/>
</dbReference>
<protein>
    <submittedName>
        <fullName evidence="10">Uncharacterized protein</fullName>
    </submittedName>
</protein>
<keyword evidence="5 8" id="KW-0812">Transmembrane</keyword>
<evidence type="ECO:0000256" key="8">
    <source>
        <dbReference type="RuleBase" id="RU000477"/>
    </source>
</evidence>
<comment type="subcellular location">
    <subcellularLocation>
        <location evidence="1">Cell membrane</location>
        <topology evidence="1">Multi-pass membrane protein</topology>
    </subcellularLocation>
</comment>
<dbReference type="AlphaFoldDB" id="A0AAW1CRA3"/>
<dbReference type="InterPro" id="IPR022357">
    <property type="entry name" value="MIP_CS"/>
</dbReference>
<dbReference type="Proteomes" id="UP001461498">
    <property type="component" value="Unassembled WGS sequence"/>
</dbReference>
<dbReference type="PANTHER" id="PTHR19139">
    <property type="entry name" value="AQUAPORIN TRANSPORTER"/>
    <property type="match status" value="1"/>
</dbReference>
<dbReference type="InterPro" id="IPR000425">
    <property type="entry name" value="MIP"/>
</dbReference>
<accession>A0AAW1CRA3</accession>
<dbReference type="InterPro" id="IPR023271">
    <property type="entry name" value="Aquaporin-like"/>
</dbReference>
<evidence type="ECO:0000313" key="11">
    <source>
        <dbReference type="Proteomes" id="UP001461498"/>
    </source>
</evidence>
<dbReference type="PROSITE" id="PS00221">
    <property type="entry name" value="MIP"/>
    <property type="match status" value="1"/>
</dbReference>
<reference evidence="10 11" key="1">
    <citation type="submission" date="2022-12" db="EMBL/GenBank/DDBJ databases">
        <title>Chromosome-level genome assembly of true bugs.</title>
        <authorList>
            <person name="Ma L."/>
            <person name="Li H."/>
        </authorList>
    </citation>
    <scope>NUCLEOTIDE SEQUENCE [LARGE SCALE GENOMIC DNA]</scope>
    <source>
        <strain evidence="10">Lab_2022b</strain>
    </source>
</reference>
<dbReference type="PRINTS" id="PR00783">
    <property type="entry name" value="MINTRINSICP"/>
</dbReference>
<evidence type="ECO:0000256" key="1">
    <source>
        <dbReference type="ARBA" id="ARBA00004651"/>
    </source>
</evidence>
<comment type="similarity">
    <text evidence="2 8">Belongs to the MIP/aquaporin (TC 1.A.8) family.</text>
</comment>
<gene>
    <name evidence="10" type="ORF">O3M35_003590</name>
</gene>
<evidence type="ECO:0000256" key="2">
    <source>
        <dbReference type="ARBA" id="ARBA00006175"/>
    </source>
</evidence>
<evidence type="ECO:0000313" key="10">
    <source>
        <dbReference type="EMBL" id="KAK9499077.1"/>
    </source>
</evidence>
<keyword evidence="6 9" id="KW-1133">Transmembrane helix</keyword>
<dbReference type="PANTHER" id="PTHR19139:SF199">
    <property type="entry name" value="MIP17260P"/>
    <property type="match status" value="1"/>
</dbReference>
<dbReference type="InterPro" id="IPR034294">
    <property type="entry name" value="Aquaporin_transptr"/>
</dbReference>
<dbReference type="FunFam" id="1.20.1080.10:FF:000023">
    <property type="entry name" value="Prip, isoform A"/>
    <property type="match status" value="1"/>
</dbReference>
<feature type="transmembrane region" description="Helical" evidence="9">
    <location>
        <begin position="58"/>
        <end position="81"/>
    </location>
</feature>
<dbReference type="GO" id="GO:0015267">
    <property type="term" value="F:channel activity"/>
    <property type="evidence" value="ECO:0007669"/>
    <property type="project" value="InterPro"/>
</dbReference>
<comment type="caution">
    <text evidence="10">The sequence shown here is derived from an EMBL/GenBank/DDBJ whole genome shotgun (WGS) entry which is preliminary data.</text>
</comment>
<evidence type="ECO:0000256" key="5">
    <source>
        <dbReference type="ARBA" id="ARBA00022692"/>
    </source>
</evidence>
<evidence type="ECO:0000256" key="3">
    <source>
        <dbReference type="ARBA" id="ARBA00022448"/>
    </source>
</evidence>
<evidence type="ECO:0000256" key="6">
    <source>
        <dbReference type="ARBA" id="ARBA00022989"/>
    </source>
</evidence>
<keyword evidence="7 9" id="KW-0472">Membrane</keyword>
<keyword evidence="11" id="KW-1185">Reference proteome</keyword>